<dbReference type="STRING" id="1413211.U473_04100"/>
<keyword evidence="1" id="KW-1133">Transmembrane helix</keyword>
<dbReference type="Gene3D" id="1.10.287.4300">
    <property type="entry name" value="Stage III sporulation protein AH-like"/>
    <property type="match status" value="1"/>
</dbReference>
<evidence type="ECO:0008006" key="4">
    <source>
        <dbReference type="Google" id="ProtNLM"/>
    </source>
</evidence>
<dbReference type="Proteomes" id="UP000070352">
    <property type="component" value="Unassembled WGS sequence"/>
</dbReference>
<organism evidence="2 3">
    <name type="scientific">Tepidibacillus decaturensis</name>
    <dbReference type="NCBI Taxonomy" id="1413211"/>
    <lineage>
        <taxon>Bacteria</taxon>
        <taxon>Bacillati</taxon>
        <taxon>Bacillota</taxon>
        <taxon>Bacilli</taxon>
        <taxon>Bacillales</taxon>
        <taxon>Bacillaceae</taxon>
        <taxon>Tepidibacillus</taxon>
    </lineage>
</organism>
<keyword evidence="1" id="KW-0472">Membrane</keyword>
<dbReference type="RefSeq" id="WP_068723606.1">
    <property type="nucleotide sequence ID" value="NZ_LSKU01000001.1"/>
</dbReference>
<keyword evidence="1" id="KW-0812">Transmembrane</keyword>
<sequence length="191" mass="21626">MKKTVEKSKQTVWVLTMLTVMVVLSAYYLVTDPITPTQMATTKEITSPEKTTIDVNTEEVSKATDLTDEIGSNESDYFVSLKMDRNTMRTKQLDDYYMMMKSDLSEEAIANIQDKIDYLQSIEESELVLENLIIAEGYDDAVVLTKENGVDIMIQTNSMKKEDAVKIIKLVSDRLNIPAVNVHIKPVAFNK</sequence>
<comment type="caution">
    <text evidence="2">The sequence shown here is derived from an EMBL/GenBank/DDBJ whole genome shotgun (WGS) entry which is preliminary data.</text>
</comment>
<name>A0A135L2S4_9BACI</name>
<accession>A0A135L2S4</accession>
<evidence type="ECO:0000313" key="2">
    <source>
        <dbReference type="EMBL" id="KXG43286.1"/>
    </source>
</evidence>
<gene>
    <name evidence="2" type="ORF">U473_04100</name>
</gene>
<dbReference type="EMBL" id="LSKU01000001">
    <property type="protein sequence ID" value="KXG43286.1"/>
    <property type="molecule type" value="Genomic_DNA"/>
</dbReference>
<dbReference type="AlphaFoldDB" id="A0A135L2S4"/>
<protein>
    <recommendedName>
        <fullName evidence="4">Stage III sporulation protein AH</fullName>
    </recommendedName>
</protein>
<dbReference type="Pfam" id="PF12685">
    <property type="entry name" value="SpoIIIAH"/>
    <property type="match status" value="1"/>
</dbReference>
<dbReference type="OrthoDB" id="2939102at2"/>
<reference evidence="2 3" key="1">
    <citation type="submission" date="2016-02" db="EMBL/GenBank/DDBJ databases">
        <title>Draft Genome for Tepidibacillus decaturensis nov. sp. Strain Z9, an Anaerobic, Moderately Thermophilic and Heterotrophic Bacterium from Deep Subsurface of the Illinois Basin, USA.</title>
        <authorList>
            <person name="Dong Y."/>
            <person name="Chang J.Y."/>
            <person name="Sanford R."/>
            <person name="Fouke B.W."/>
        </authorList>
    </citation>
    <scope>NUCLEOTIDE SEQUENCE [LARGE SCALE GENOMIC DNA]</scope>
    <source>
        <strain evidence="2 3">Z9</strain>
    </source>
</reference>
<evidence type="ECO:0000313" key="3">
    <source>
        <dbReference type="Proteomes" id="UP000070352"/>
    </source>
</evidence>
<dbReference type="InterPro" id="IPR024232">
    <property type="entry name" value="SpoIIIAH"/>
</dbReference>
<dbReference type="InterPro" id="IPR038503">
    <property type="entry name" value="SpoIIIAH_sf"/>
</dbReference>
<keyword evidence="3" id="KW-1185">Reference proteome</keyword>
<feature type="transmembrane region" description="Helical" evidence="1">
    <location>
        <begin position="12"/>
        <end position="30"/>
    </location>
</feature>
<proteinExistence type="predicted"/>
<evidence type="ECO:0000256" key="1">
    <source>
        <dbReference type="SAM" id="Phobius"/>
    </source>
</evidence>